<name>A0A840RWF4_9BURK</name>
<evidence type="ECO:0000313" key="3">
    <source>
        <dbReference type="Proteomes" id="UP000571084"/>
    </source>
</evidence>
<protein>
    <submittedName>
        <fullName evidence="2">Uncharacterized protein</fullName>
    </submittedName>
</protein>
<gene>
    <name evidence="2" type="ORF">HNR39_002853</name>
</gene>
<dbReference type="PROSITE" id="PS51257">
    <property type="entry name" value="PROKAR_LIPOPROTEIN"/>
    <property type="match status" value="1"/>
</dbReference>
<organism evidence="2 3">
    <name type="scientific">Glaciimonas immobilis</name>
    <dbReference type="NCBI Taxonomy" id="728004"/>
    <lineage>
        <taxon>Bacteria</taxon>
        <taxon>Pseudomonadati</taxon>
        <taxon>Pseudomonadota</taxon>
        <taxon>Betaproteobacteria</taxon>
        <taxon>Burkholderiales</taxon>
        <taxon>Oxalobacteraceae</taxon>
        <taxon>Glaciimonas</taxon>
    </lineage>
</organism>
<feature type="chain" id="PRO_5032471249" evidence="1">
    <location>
        <begin position="20"/>
        <end position="570"/>
    </location>
</feature>
<accession>A0A840RWF4</accession>
<evidence type="ECO:0000256" key="1">
    <source>
        <dbReference type="SAM" id="SignalP"/>
    </source>
</evidence>
<dbReference type="AlphaFoldDB" id="A0A840RWF4"/>
<sequence length="570" mass="56614">MLDKKVTLLSIAVALALTACGGGGSSTTPTPTPVASTGSGKAVDGYLSSATVLCDTNKNGAADTGEVSVLTDSQGNFVFSPACTGNIVVTGGTNIDTGLPFTGTLKASAGSTVATPLTTLTVDAGLTTAQVVVFLGLPAGTDVTKLDPVASTPDVLKRTLALQQIIQSTTNTLAALGKNSSGATLQGIYLEVVKSVASTLVVNPTAILIDSSGNISPVLVSSVVQQSVTNVATTANPALAASKSVIATLSPARVATVASAAIVSQAQTLATSTTSNLLSVTTAAQSDVTIANALNALSSLLVTTSTVDVSGVGTALTSLVAANTSGSTAASKTAAANALNTQASNAGATIDSSKFIAPTNYLGVVNDQIAINGSTYTLDQFSQGAVVTTAKNASLDIFSFSALVVGTPIPPTGGVNTTTVKFGLELSDTVASKRSLQVVIDGVTLSNDANGLLSVAVPASAKVYVYGATSSGTTANLTLTNLSPNLIAVGANNAITFNMGQLFNKIATDNQNPVLANLQYLKGTLNVKFVMSTLDIRTSKGLAAGLSVLVNGAGMPAVSGEGFQGVVTIQ</sequence>
<proteinExistence type="predicted"/>
<keyword evidence="3" id="KW-1185">Reference proteome</keyword>
<reference evidence="2 3" key="1">
    <citation type="submission" date="2020-08" db="EMBL/GenBank/DDBJ databases">
        <title>Genomic Encyclopedia of Type Strains, Phase IV (KMG-IV): sequencing the most valuable type-strain genomes for metagenomic binning, comparative biology and taxonomic classification.</title>
        <authorList>
            <person name="Goeker M."/>
        </authorList>
    </citation>
    <scope>NUCLEOTIDE SEQUENCE [LARGE SCALE GENOMIC DNA]</scope>
    <source>
        <strain evidence="2 3">DSM 23240</strain>
    </source>
</reference>
<dbReference type="Proteomes" id="UP000571084">
    <property type="component" value="Unassembled WGS sequence"/>
</dbReference>
<evidence type="ECO:0000313" key="2">
    <source>
        <dbReference type="EMBL" id="MBB5201004.1"/>
    </source>
</evidence>
<keyword evidence="1" id="KW-0732">Signal</keyword>
<dbReference type="EMBL" id="JACHHQ010000006">
    <property type="protein sequence ID" value="MBB5201004.1"/>
    <property type="molecule type" value="Genomic_DNA"/>
</dbReference>
<dbReference type="RefSeq" id="WP_168056848.1">
    <property type="nucleotide sequence ID" value="NZ_JAAOZT010000012.1"/>
</dbReference>
<feature type="signal peptide" evidence="1">
    <location>
        <begin position="1"/>
        <end position="19"/>
    </location>
</feature>
<comment type="caution">
    <text evidence="2">The sequence shown here is derived from an EMBL/GenBank/DDBJ whole genome shotgun (WGS) entry which is preliminary data.</text>
</comment>